<dbReference type="RefSeq" id="WP_123639368.1">
    <property type="nucleotide sequence ID" value="NZ_RJUK01000003.1"/>
</dbReference>
<comment type="caution">
    <text evidence="9">The sequence shown here is derived from an EMBL/GenBank/DDBJ whole genome shotgun (WGS) entry which is preliminary data.</text>
</comment>
<name>A0A3N1NPC3_9GAMM</name>
<dbReference type="PANTHER" id="PTHR32089">
    <property type="entry name" value="METHYL-ACCEPTING CHEMOTAXIS PROTEIN MCPB"/>
    <property type="match status" value="1"/>
</dbReference>
<evidence type="ECO:0000256" key="4">
    <source>
        <dbReference type="PROSITE-ProRule" id="PRU00284"/>
    </source>
</evidence>
<dbReference type="InterPro" id="IPR004090">
    <property type="entry name" value="Chemotax_Me-accpt_rcpt"/>
</dbReference>
<dbReference type="GO" id="GO:0016020">
    <property type="term" value="C:membrane"/>
    <property type="evidence" value="ECO:0007669"/>
    <property type="project" value="UniProtKB-SubCell"/>
</dbReference>
<evidence type="ECO:0000313" key="9">
    <source>
        <dbReference type="EMBL" id="ROQ18045.1"/>
    </source>
</evidence>
<comment type="similarity">
    <text evidence="3">Belongs to the methyl-accepting chemotaxis (MCP) protein family.</text>
</comment>
<dbReference type="SUPFAM" id="SSF58104">
    <property type="entry name" value="Methyl-accepting chemotaxis protein (MCP) signaling domain"/>
    <property type="match status" value="1"/>
</dbReference>
<keyword evidence="6" id="KW-0812">Transmembrane</keyword>
<keyword evidence="2 4" id="KW-0807">Transducer</keyword>
<evidence type="ECO:0000259" key="7">
    <source>
        <dbReference type="PROSITE" id="PS50111"/>
    </source>
</evidence>
<keyword evidence="6" id="KW-0472">Membrane</keyword>
<accession>A0A3N1NPC3</accession>
<dbReference type="InterPro" id="IPR033417">
    <property type="entry name" value="CHASE8"/>
</dbReference>
<evidence type="ECO:0000256" key="5">
    <source>
        <dbReference type="SAM" id="Coils"/>
    </source>
</evidence>
<dbReference type="PANTHER" id="PTHR32089:SF112">
    <property type="entry name" value="LYSOZYME-LIKE PROTEIN-RELATED"/>
    <property type="match status" value="1"/>
</dbReference>
<dbReference type="Proteomes" id="UP000273643">
    <property type="component" value="Unassembled WGS sequence"/>
</dbReference>
<evidence type="ECO:0000256" key="6">
    <source>
        <dbReference type="SAM" id="Phobius"/>
    </source>
</evidence>
<gene>
    <name evidence="9" type="ORF">EDC38_3018</name>
</gene>
<dbReference type="Gene3D" id="1.10.287.950">
    <property type="entry name" value="Methyl-accepting chemotaxis protein"/>
    <property type="match status" value="1"/>
</dbReference>
<dbReference type="GO" id="GO:0006935">
    <property type="term" value="P:chemotaxis"/>
    <property type="evidence" value="ECO:0007669"/>
    <property type="project" value="InterPro"/>
</dbReference>
<dbReference type="CDD" id="cd06225">
    <property type="entry name" value="HAMP"/>
    <property type="match status" value="1"/>
</dbReference>
<reference evidence="9 10" key="1">
    <citation type="submission" date="2018-11" db="EMBL/GenBank/DDBJ databases">
        <title>Genomic Encyclopedia of Type Strains, Phase IV (KMG-IV): sequencing the most valuable type-strain genomes for metagenomic binning, comparative biology and taxonomic classification.</title>
        <authorList>
            <person name="Goeker M."/>
        </authorList>
    </citation>
    <scope>NUCLEOTIDE SEQUENCE [LARGE SCALE GENOMIC DNA]</scope>
    <source>
        <strain evidence="9 10">DSM 16974</strain>
    </source>
</reference>
<feature type="domain" description="Methyl-accepting transducer" evidence="7">
    <location>
        <begin position="240"/>
        <end position="476"/>
    </location>
</feature>
<dbReference type="OrthoDB" id="2489132at2"/>
<dbReference type="SMART" id="SM00304">
    <property type="entry name" value="HAMP"/>
    <property type="match status" value="1"/>
</dbReference>
<evidence type="ECO:0000259" key="8">
    <source>
        <dbReference type="PROSITE" id="PS50885"/>
    </source>
</evidence>
<comment type="subcellular location">
    <subcellularLocation>
        <location evidence="1">Membrane</location>
    </subcellularLocation>
</comment>
<evidence type="ECO:0000256" key="1">
    <source>
        <dbReference type="ARBA" id="ARBA00004370"/>
    </source>
</evidence>
<evidence type="ECO:0000256" key="3">
    <source>
        <dbReference type="ARBA" id="ARBA00029447"/>
    </source>
</evidence>
<dbReference type="PRINTS" id="PR00260">
    <property type="entry name" value="CHEMTRNSDUCR"/>
</dbReference>
<dbReference type="GO" id="GO:0004888">
    <property type="term" value="F:transmembrane signaling receptor activity"/>
    <property type="evidence" value="ECO:0007669"/>
    <property type="project" value="InterPro"/>
</dbReference>
<dbReference type="PROSITE" id="PS50111">
    <property type="entry name" value="CHEMOTAXIS_TRANSDUC_2"/>
    <property type="match status" value="1"/>
</dbReference>
<keyword evidence="5" id="KW-0175">Coiled coil</keyword>
<dbReference type="EMBL" id="RJUK01000003">
    <property type="protein sequence ID" value="ROQ18045.1"/>
    <property type="molecule type" value="Genomic_DNA"/>
</dbReference>
<dbReference type="GO" id="GO:0007165">
    <property type="term" value="P:signal transduction"/>
    <property type="evidence" value="ECO:0007669"/>
    <property type="project" value="UniProtKB-KW"/>
</dbReference>
<protein>
    <submittedName>
        <fullName evidence="9">Methyl-accepting chemotaxis protein</fullName>
    </submittedName>
</protein>
<dbReference type="PROSITE" id="PS50885">
    <property type="entry name" value="HAMP"/>
    <property type="match status" value="1"/>
</dbReference>
<proteinExistence type="inferred from homology"/>
<dbReference type="InterPro" id="IPR003660">
    <property type="entry name" value="HAMP_dom"/>
</dbReference>
<evidence type="ECO:0000313" key="10">
    <source>
        <dbReference type="Proteomes" id="UP000273643"/>
    </source>
</evidence>
<organism evidence="9 10">
    <name type="scientific">Marinimicrobium koreense</name>
    <dbReference type="NCBI Taxonomy" id="306545"/>
    <lineage>
        <taxon>Bacteria</taxon>
        <taxon>Pseudomonadati</taxon>
        <taxon>Pseudomonadota</taxon>
        <taxon>Gammaproteobacteria</taxon>
        <taxon>Cellvibrionales</taxon>
        <taxon>Cellvibrionaceae</taxon>
        <taxon>Marinimicrobium</taxon>
    </lineage>
</organism>
<feature type="domain" description="HAMP" evidence="8">
    <location>
        <begin position="181"/>
        <end position="235"/>
    </location>
</feature>
<feature type="transmembrane region" description="Helical" evidence="6">
    <location>
        <begin position="161"/>
        <end position="179"/>
    </location>
</feature>
<evidence type="ECO:0000256" key="2">
    <source>
        <dbReference type="ARBA" id="ARBA00023224"/>
    </source>
</evidence>
<sequence>MNNLSLKWKILLSVTLTCILAVIVTTVVTVRAGLATTEETIIEDTRTLTQVLGTSNIGAISFGDSTTVKASLEALTESERILNAVIYSNGEPFAWFVRNADGDQLPSDIPRSPRQAGMLELDGDIVMTESIMDGDNRIGTIAARVDMSELDNLVGEAVGDAVILIIVISIIAASIAYLVQASITKPVNQVVRALRDISEGEGDLTRRLPVSGSDEIAELATCFNTFVERLHSIIASVADTAQEVSENAHMVSQLSNENENAIKNQQAEIEQVVVAIKQMANVVQDVTESVSETAEKAHQADQSAANGKQVVNATTRQIENLASEIRRAAEVIDRLNKETVSIGSVLDVIRGVAEQTNLLALNAAIEAARAGEQGRGFAVVADEVRTLASRTQSSTTEIQEMIERLQVGAKEAVEMMAEGTSQAEASVEKAGEATSSLVDITELVSVIRDRTNQVAVASEEQSSATQQIEGNIDSISQVALSTAESSSRINSNTSSLAETAEKLTSLVNRFKL</sequence>
<dbReference type="Pfam" id="PF00015">
    <property type="entry name" value="MCPsignal"/>
    <property type="match status" value="1"/>
</dbReference>
<keyword evidence="6" id="KW-1133">Transmembrane helix</keyword>
<keyword evidence="10" id="KW-1185">Reference proteome</keyword>
<dbReference type="InterPro" id="IPR004089">
    <property type="entry name" value="MCPsignal_dom"/>
</dbReference>
<dbReference type="AlphaFoldDB" id="A0A3N1NPC3"/>
<feature type="coiled-coil region" evidence="5">
    <location>
        <begin position="311"/>
        <end position="338"/>
    </location>
</feature>
<dbReference type="SMART" id="SM00283">
    <property type="entry name" value="MA"/>
    <property type="match status" value="1"/>
</dbReference>
<dbReference type="FunFam" id="1.10.287.950:FF:000001">
    <property type="entry name" value="Methyl-accepting chemotaxis sensory transducer"/>
    <property type="match status" value="1"/>
</dbReference>
<dbReference type="Pfam" id="PF00672">
    <property type="entry name" value="HAMP"/>
    <property type="match status" value="1"/>
</dbReference>
<dbReference type="Pfam" id="PF17152">
    <property type="entry name" value="CHASE8"/>
    <property type="match status" value="1"/>
</dbReference>